<dbReference type="OrthoDB" id="340259at2759"/>
<dbReference type="AlphaFoldDB" id="A0A8K0XN40"/>
<dbReference type="SUPFAM" id="SSF50978">
    <property type="entry name" value="WD40 repeat-like"/>
    <property type="match status" value="1"/>
</dbReference>
<dbReference type="InterPro" id="IPR040132">
    <property type="entry name" value="Tex1/THOC3"/>
</dbReference>
<dbReference type="PANTHER" id="PTHR22839">
    <property type="entry name" value="THO COMPLEX SUBUNIT 3 THO3"/>
    <property type="match status" value="1"/>
</dbReference>
<feature type="region of interest" description="Disordered" evidence="4">
    <location>
        <begin position="1"/>
        <end position="36"/>
    </location>
</feature>
<evidence type="ECO:0000313" key="5">
    <source>
        <dbReference type="EMBL" id="KAH8094827.1"/>
    </source>
</evidence>
<keyword evidence="6" id="KW-1185">Reference proteome</keyword>
<proteinExistence type="inferred from homology"/>
<dbReference type="InterPro" id="IPR001680">
    <property type="entry name" value="WD40_rpt"/>
</dbReference>
<dbReference type="GO" id="GO:0006406">
    <property type="term" value="P:mRNA export from nucleus"/>
    <property type="evidence" value="ECO:0007669"/>
    <property type="project" value="InterPro"/>
</dbReference>
<feature type="compositionally biased region" description="Pro residues" evidence="4">
    <location>
        <begin position="15"/>
        <end position="27"/>
    </location>
</feature>
<protein>
    <submittedName>
        <fullName evidence="5">WD40 repeat-like protein</fullName>
    </submittedName>
</protein>
<dbReference type="SMART" id="SM00320">
    <property type="entry name" value="WD40"/>
    <property type="match status" value="4"/>
</dbReference>
<accession>A0A8K0XN40</accession>
<dbReference type="InterPro" id="IPR036322">
    <property type="entry name" value="WD40_repeat_dom_sf"/>
</dbReference>
<dbReference type="InterPro" id="IPR015943">
    <property type="entry name" value="WD40/YVTN_repeat-like_dom_sf"/>
</dbReference>
<reference evidence="5" key="1">
    <citation type="journal article" date="2021" name="New Phytol.">
        <title>Evolutionary innovations through gain and loss of genes in the ectomycorrhizal Boletales.</title>
        <authorList>
            <person name="Wu G."/>
            <person name="Miyauchi S."/>
            <person name="Morin E."/>
            <person name="Kuo A."/>
            <person name="Drula E."/>
            <person name="Varga T."/>
            <person name="Kohler A."/>
            <person name="Feng B."/>
            <person name="Cao Y."/>
            <person name="Lipzen A."/>
            <person name="Daum C."/>
            <person name="Hundley H."/>
            <person name="Pangilinan J."/>
            <person name="Johnson J."/>
            <person name="Barry K."/>
            <person name="LaButti K."/>
            <person name="Ng V."/>
            <person name="Ahrendt S."/>
            <person name="Min B."/>
            <person name="Choi I.G."/>
            <person name="Park H."/>
            <person name="Plett J.M."/>
            <person name="Magnuson J."/>
            <person name="Spatafora J.W."/>
            <person name="Nagy L.G."/>
            <person name="Henrissat B."/>
            <person name="Grigoriev I.V."/>
            <person name="Yang Z.L."/>
            <person name="Xu J."/>
            <person name="Martin F.M."/>
        </authorList>
    </citation>
    <scope>NUCLEOTIDE SEQUENCE</scope>
    <source>
        <strain evidence="5">KKN 215</strain>
    </source>
</reference>
<keyword evidence="2" id="KW-0677">Repeat</keyword>
<name>A0A8K0XN40_9AGAR</name>
<evidence type="ECO:0000256" key="3">
    <source>
        <dbReference type="ARBA" id="ARBA00046343"/>
    </source>
</evidence>
<evidence type="ECO:0000256" key="4">
    <source>
        <dbReference type="SAM" id="MobiDB-lite"/>
    </source>
</evidence>
<comment type="caution">
    <text evidence="5">The sequence shown here is derived from an EMBL/GenBank/DDBJ whole genome shotgun (WGS) entry which is preliminary data.</text>
</comment>
<organism evidence="5 6">
    <name type="scientific">Cristinia sonorae</name>
    <dbReference type="NCBI Taxonomy" id="1940300"/>
    <lineage>
        <taxon>Eukaryota</taxon>
        <taxon>Fungi</taxon>
        <taxon>Dikarya</taxon>
        <taxon>Basidiomycota</taxon>
        <taxon>Agaricomycotina</taxon>
        <taxon>Agaricomycetes</taxon>
        <taxon>Agaricomycetidae</taxon>
        <taxon>Agaricales</taxon>
        <taxon>Pleurotineae</taxon>
        <taxon>Stephanosporaceae</taxon>
        <taxon>Cristinia</taxon>
    </lineage>
</organism>
<dbReference type="Gene3D" id="2.130.10.10">
    <property type="entry name" value="YVTN repeat-like/Quinoprotein amine dehydrogenase"/>
    <property type="match status" value="2"/>
</dbReference>
<sequence>MSSANNNGKDENDDIPPPQKPPSPPPHTTFTTRGIHAPNFAAFKPRDIRLTSPYGMNHVAWNCDGQRLAAVGIDRNVRIWWPEKSMEVRSASLFSAGHNDAEVDYVSWNPAHPDLFCTSSQKDRKIVFWDARITRPVQQVNLKYSPATTSYSPDGRSLVYTTTGRVTNYLLLDKASEDAKEQWSTSTHQGVRMIPGSTATWNHVGDGLVLTNVGDTSIRVVEYPGLSLIMHSPAHVGGCMAAALDPRGKYLASGGNDGIVNMFDLTDWICARTITVCDNAINHLSFSFDGEYLAISNAGSYIDICATETGMPLHRIPALGPSATVQWHPSKHVIAYCGQTQIREGGPPPSAWLSLFGPGI</sequence>
<evidence type="ECO:0000256" key="2">
    <source>
        <dbReference type="ARBA" id="ARBA00022737"/>
    </source>
</evidence>
<dbReference type="PANTHER" id="PTHR22839:SF0">
    <property type="entry name" value="THO COMPLEX SUBUNIT 3"/>
    <property type="match status" value="1"/>
</dbReference>
<evidence type="ECO:0000256" key="1">
    <source>
        <dbReference type="ARBA" id="ARBA00022574"/>
    </source>
</evidence>
<dbReference type="Proteomes" id="UP000813824">
    <property type="component" value="Unassembled WGS sequence"/>
</dbReference>
<evidence type="ECO:0000313" key="6">
    <source>
        <dbReference type="Proteomes" id="UP000813824"/>
    </source>
</evidence>
<keyword evidence="1" id="KW-0853">WD repeat</keyword>
<comment type="similarity">
    <text evidence="3">Belongs to the THOC3 family.</text>
</comment>
<gene>
    <name evidence="5" type="ORF">BXZ70DRAFT_896332</name>
</gene>
<dbReference type="Pfam" id="PF00400">
    <property type="entry name" value="WD40"/>
    <property type="match status" value="2"/>
</dbReference>
<dbReference type="GO" id="GO:0000445">
    <property type="term" value="C:THO complex part of transcription export complex"/>
    <property type="evidence" value="ECO:0007669"/>
    <property type="project" value="TreeGrafter"/>
</dbReference>
<dbReference type="EMBL" id="JAEVFJ010000024">
    <property type="protein sequence ID" value="KAH8094827.1"/>
    <property type="molecule type" value="Genomic_DNA"/>
</dbReference>